<gene>
    <name evidence="3" type="ORF">F0145_01375</name>
</gene>
<evidence type="ECO:0000313" key="3">
    <source>
        <dbReference type="EMBL" id="KAA5549274.1"/>
    </source>
</evidence>
<evidence type="ECO:0000256" key="2">
    <source>
        <dbReference type="SAM" id="SignalP"/>
    </source>
</evidence>
<dbReference type="SUPFAM" id="SSF56925">
    <property type="entry name" value="OMPA-like"/>
    <property type="match status" value="1"/>
</dbReference>
<comment type="caution">
    <text evidence="3">The sequence shown here is derived from an EMBL/GenBank/DDBJ whole genome shotgun (WGS) entry which is preliminary data.</text>
</comment>
<feature type="signal peptide" evidence="2">
    <location>
        <begin position="1"/>
        <end position="20"/>
    </location>
</feature>
<dbReference type="Proteomes" id="UP000323426">
    <property type="component" value="Unassembled WGS sequence"/>
</dbReference>
<dbReference type="EMBL" id="VWSF01000001">
    <property type="protein sequence ID" value="KAA5549274.1"/>
    <property type="molecule type" value="Genomic_DNA"/>
</dbReference>
<feature type="chain" id="PRO_5024437791" evidence="2">
    <location>
        <begin position="21"/>
        <end position="233"/>
    </location>
</feature>
<dbReference type="InterPro" id="IPR011250">
    <property type="entry name" value="OMP/PagP_B-barrel"/>
</dbReference>
<dbReference type="RefSeq" id="WP_150086269.1">
    <property type="nucleotide sequence ID" value="NZ_VWSF01000001.1"/>
</dbReference>
<feature type="compositionally biased region" description="Low complexity" evidence="1">
    <location>
        <begin position="81"/>
        <end position="96"/>
    </location>
</feature>
<dbReference type="AlphaFoldDB" id="A0A5M6DP57"/>
<protein>
    <submittedName>
        <fullName evidence="3">Outer membrane beta-barrel protein</fullName>
    </submittedName>
</protein>
<accession>A0A5M6DP57</accession>
<keyword evidence="2" id="KW-0732">Signal</keyword>
<organism evidence="3 4">
    <name type="scientific">Adhaeribacter rhizoryzae</name>
    <dbReference type="NCBI Taxonomy" id="2607907"/>
    <lineage>
        <taxon>Bacteria</taxon>
        <taxon>Pseudomonadati</taxon>
        <taxon>Bacteroidota</taxon>
        <taxon>Cytophagia</taxon>
        <taxon>Cytophagales</taxon>
        <taxon>Hymenobacteraceae</taxon>
        <taxon>Adhaeribacter</taxon>
    </lineage>
</organism>
<feature type="region of interest" description="Disordered" evidence="1">
    <location>
        <begin position="77"/>
        <end position="96"/>
    </location>
</feature>
<evidence type="ECO:0000313" key="4">
    <source>
        <dbReference type="Proteomes" id="UP000323426"/>
    </source>
</evidence>
<keyword evidence="4" id="KW-1185">Reference proteome</keyword>
<dbReference type="Gene3D" id="2.40.160.20">
    <property type="match status" value="1"/>
</dbReference>
<evidence type="ECO:0000256" key="1">
    <source>
        <dbReference type="SAM" id="MobiDB-lite"/>
    </source>
</evidence>
<proteinExistence type="predicted"/>
<name>A0A5M6DP57_9BACT</name>
<sequence length="233" mass="25660">MKKFFLLLAFPAFFTIAANAQDTPESRKPEAGDITTEVNLGLFNNGITLNNILNQLRGRYFLSPTMAVRLGVNANLDSWENEPNQNNNNSNTTSRTTNFNISPGIEKHFAGTSRLSPYIGAEVAFVTNSFKETQERDSSNPNKIEYKNGRIHDGGGVSYRAHTRTGLNAVAGADYYFAEHFYAGLEVGYGLAITKYKDAEMLINNVSVSKIEGDKSFSLGAYANNGIRIGFVF</sequence>
<reference evidence="3 4" key="1">
    <citation type="submission" date="2019-09" db="EMBL/GenBank/DDBJ databases">
        <title>Genome sequence and assembly of Adhaeribacter sp.</title>
        <authorList>
            <person name="Chhetri G."/>
        </authorList>
    </citation>
    <scope>NUCLEOTIDE SEQUENCE [LARGE SCALE GENOMIC DNA]</scope>
    <source>
        <strain evidence="3 4">DK36</strain>
    </source>
</reference>